<dbReference type="EMBL" id="CP130144">
    <property type="protein sequence ID" value="WNZ44120.1"/>
    <property type="molecule type" value="Genomic_DNA"/>
</dbReference>
<feature type="domain" description="Protein kinase" evidence="2">
    <location>
        <begin position="12"/>
        <end position="315"/>
    </location>
</feature>
<reference evidence="3" key="1">
    <citation type="journal article" date="2023" name="Plants (Basel)">
        <title>Genomic Analysis of Leptolyngbya boryana CZ1 Reveals Efficient Carbon Fixation Modules.</title>
        <authorList>
            <person name="Bai X."/>
            <person name="Wang H."/>
            <person name="Cheng W."/>
            <person name="Wang J."/>
            <person name="Ma M."/>
            <person name="Hu H."/>
            <person name="Song Z."/>
            <person name="Ma H."/>
            <person name="Fan Y."/>
            <person name="Du C."/>
            <person name="Xu J."/>
        </authorList>
    </citation>
    <scope>NUCLEOTIDE SEQUENCE</scope>
    <source>
        <strain evidence="3">CZ1</strain>
    </source>
</reference>
<dbReference type="GO" id="GO:0005737">
    <property type="term" value="C:cytoplasm"/>
    <property type="evidence" value="ECO:0007669"/>
    <property type="project" value="TreeGrafter"/>
</dbReference>
<dbReference type="PROSITE" id="PS50011">
    <property type="entry name" value="PROTEIN_KINASE_DOM"/>
    <property type="match status" value="1"/>
</dbReference>
<name>A0AA96X224_LEPBY</name>
<proteinExistence type="predicted"/>
<dbReference type="InterPro" id="IPR000719">
    <property type="entry name" value="Prot_kinase_dom"/>
</dbReference>
<reference evidence="3" key="2">
    <citation type="submission" date="2023-07" db="EMBL/GenBank/DDBJ databases">
        <authorList>
            <person name="Bai X.-H."/>
            <person name="Wang H.-H."/>
            <person name="Wang J."/>
            <person name="Ma M.-Y."/>
            <person name="Hu H.-H."/>
            <person name="Song Z.-L."/>
            <person name="Ma H.-G."/>
            <person name="Fan Y."/>
            <person name="Du C.-Y."/>
            <person name="Xu J.-C."/>
        </authorList>
    </citation>
    <scope>NUCLEOTIDE SEQUENCE</scope>
    <source>
        <strain evidence="3">CZ1</strain>
    </source>
</reference>
<dbReference type="GO" id="GO:0004674">
    <property type="term" value="F:protein serine/threonine kinase activity"/>
    <property type="evidence" value="ECO:0007669"/>
    <property type="project" value="TreeGrafter"/>
</dbReference>
<dbReference type="Gene3D" id="1.10.510.10">
    <property type="entry name" value="Transferase(Phosphotransferase) domain 1"/>
    <property type="match status" value="1"/>
</dbReference>
<protein>
    <recommendedName>
        <fullName evidence="2">Protein kinase domain-containing protein</fullName>
    </recommendedName>
</protein>
<gene>
    <name evidence="3" type="ORF">Q2T42_20020</name>
</gene>
<feature type="compositionally biased region" description="Low complexity" evidence="1">
    <location>
        <begin position="349"/>
        <end position="361"/>
    </location>
</feature>
<dbReference type="RefSeq" id="WP_316426308.1">
    <property type="nucleotide sequence ID" value="NZ_CP130144.1"/>
</dbReference>
<dbReference type="InterPro" id="IPR011009">
    <property type="entry name" value="Kinase-like_dom_sf"/>
</dbReference>
<dbReference type="PANTHER" id="PTHR44167">
    <property type="entry name" value="OVARIAN-SPECIFIC SERINE/THREONINE-PROTEIN KINASE LOK-RELATED"/>
    <property type="match status" value="1"/>
</dbReference>
<dbReference type="SUPFAM" id="SSF56112">
    <property type="entry name" value="Protein kinase-like (PK-like)"/>
    <property type="match status" value="1"/>
</dbReference>
<dbReference type="SMART" id="SM00220">
    <property type="entry name" value="S_TKc"/>
    <property type="match status" value="1"/>
</dbReference>
<accession>A0AA96X224</accession>
<sequence length="407" mass="45726">MNLQYAKTGKSLKLIEHIASGGQGEVWTTSDTKIVAKLYKQTMTSEQVEKLQVMSEDPPNDPALRKGHVSIAWCIDLLKDQQNNFVGYAMPKVQNSRTILNVFLPTLRNKVALGFNWYYLHQTAQNLASVVQAIHQKNYVIGDIKAENLLVNASAQVSIVDTDSFQIRNSATGKVYRCLVGTGSYTPPELLGKNLQTVDRLELHDRFGLGIIIYQLLFGYHPFLGVLDTPEQLSLEERISKGLWLHSPNATVKPGRFSIPLEVVHPSLRTCFQKCFTVGYENPHLRPTATEWYQALKLAIADLTVCSHSPEHHYTKTNRRCCWCDYKAKTSVDLFPPVPSTPKTHKIKTPSPVVTTVGPTPRNNSLATNNPIAWILALTISLSLIIPPIRQELVIPMFRQIVQTFTR</sequence>
<evidence type="ECO:0000313" key="3">
    <source>
        <dbReference type="EMBL" id="WNZ44120.1"/>
    </source>
</evidence>
<evidence type="ECO:0000256" key="1">
    <source>
        <dbReference type="SAM" id="MobiDB-lite"/>
    </source>
</evidence>
<dbReference type="PANTHER" id="PTHR44167:SF24">
    <property type="entry name" value="SERINE_THREONINE-PROTEIN KINASE CHK2"/>
    <property type="match status" value="1"/>
</dbReference>
<feature type="region of interest" description="Disordered" evidence="1">
    <location>
        <begin position="341"/>
        <end position="362"/>
    </location>
</feature>
<dbReference type="Pfam" id="PF00069">
    <property type="entry name" value="Pkinase"/>
    <property type="match status" value="1"/>
</dbReference>
<dbReference type="AlphaFoldDB" id="A0AA96X224"/>
<organism evidence="3">
    <name type="scientific">Leptolyngbya boryana CZ1</name>
    <dbReference type="NCBI Taxonomy" id="3060204"/>
    <lineage>
        <taxon>Bacteria</taxon>
        <taxon>Bacillati</taxon>
        <taxon>Cyanobacteriota</taxon>
        <taxon>Cyanophyceae</taxon>
        <taxon>Leptolyngbyales</taxon>
        <taxon>Leptolyngbyaceae</taxon>
        <taxon>Leptolyngbya group</taxon>
        <taxon>Leptolyngbya</taxon>
    </lineage>
</organism>
<evidence type="ECO:0000259" key="2">
    <source>
        <dbReference type="PROSITE" id="PS50011"/>
    </source>
</evidence>
<dbReference type="GO" id="GO:0005524">
    <property type="term" value="F:ATP binding"/>
    <property type="evidence" value="ECO:0007669"/>
    <property type="project" value="InterPro"/>
</dbReference>